<comment type="caution">
    <text evidence="1">The sequence shown here is derived from an EMBL/GenBank/DDBJ whole genome shotgun (WGS) entry which is preliminary data.</text>
</comment>
<gene>
    <name evidence="1" type="ORF">F7Q99_32485</name>
</gene>
<accession>A0A6N7KZD1</accession>
<dbReference type="AlphaFoldDB" id="A0A6N7KZD1"/>
<sequence>MDGQQVLQIADRSVVVDARTEVRHRSDLLSRCITVRRPGRRPFVHRYRLPWMTQLAPLWEAAYDRWSAEADDPGLDLVALLGGTDDWT</sequence>
<dbReference type="RefSeq" id="WP_153468308.1">
    <property type="nucleotide sequence ID" value="NZ_WBOF01000003.1"/>
</dbReference>
<proteinExistence type="predicted"/>
<evidence type="ECO:0000313" key="2">
    <source>
        <dbReference type="Proteomes" id="UP000450000"/>
    </source>
</evidence>
<organism evidence="1 2">
    <name type="scientific">Streptomyces kaniharaensis</name>
    <dbReference type="NCBI Taxonomy" id="212423"/>
    <lineage>
        <taxon>Bacteria</taxon>
        <taxon>Bacillati</taxon>
        <taxon>Actinomycetota</taxon>
        <taxon>Actinomycetes</taxon>
        <taxon>Kitasatosporales</taxon>
        <taxon>Streptomycetaceae</taxon>
        <taxon>Streptomyces</taxon>
    </lineage>
</organism>
<dbReference type="Proteomes" id="UP000450000">
    <property type="component" value="Unassembled WGS sequence"/>
</dbReference>
<evidence type="ECO:0000313" key="1">
    <source>
        <dbReference type="EMBL" id="MQS16781.1"/>
    </source>
</evidence>
<dbReference type="OrthoDB" id="4247127at2"/>
<protein>
    <submittedName>
        <fullName evidence="1">Uncharacterized protein</fullName>
    </submittedName>
</protein>
<dbReference type="EMBL" id="WBOF01000003">
    <property type="protein sequence ID" value="MQS16781.1"/>
    <property type="molecule type" value="Genomic_DNA"/>
</dbReference>
<name>A0A6N7KZD1_9ACTN</name>
<keyword evidence="2" id="KW-1185">Reference proteome</keyword>
<reference evidence="1 2" key="1">
    <citation type="submission" date="2019-09" db="EMBL/GenBank/DDBJ databases">
        <title>Genome Sequences of Streptomyces kaniharaensis ATCC 21070.</title>
        <authorList>
            <person name="Zhu W."/>
            <person name="De Crecy-Lagard V."/>
            <person name="Richards N.G."/>
        </authorList>
    </citation>
    <scope>NUCLEOTIDE SEQUENCE [LARGE SCALE GENOMIC DNA]</scope>
    <source>
        <strain evidence="1 2">SF-557</strain>
    </source>
</reference>